<name>A0A1V4KLF9_PATFA</name>
<proteinExistence type="predicted"/>
<keyword evidence="2" id="KW-1185">Reference proteome</keyword>
<reference evidence="1 2" key="1">
    <citation type="submission" date="2016-02" db="EMBL/GenBank/DDBJ databases">
        <title>Band-tailed pigeon sequencing and assembly.</title>
        <authorList>
            <person name="Soares A.E."/>
            <person name="Novak B.J."/>
            <person name="Rice E.S."/>
            <person name="O'Connell B."/>
            <person name="Chang D."/>
            <person name="Weber S."/>
            <person name="Shapiro B."/>
        </authorList>
    </citation>
    <scope>NUCLEOTIDE SEQUENCE [LARGE SCALE GENOMIC DNA]</scope>
    <source>
        <strain evidence="1">BTP2013</strain>
        <tissue evidence="1">Blood</tissue>
    </source>
</reference>
<accession>A0A1V4KLF9</accession>
<evidence type="ECO:0000313" key="2">
    <source>
        <dbReference type="Proteomes" id="UP000190648"/>
    </source>
</evidence>
<protein>
    <submittedName>
        <fullName evidence="1">Uncharacterized protein</fullName>
    </submittedName>
</protein>
<dbReference type="AlphaFoldDB" id="A0A1V4KLF9"/>
<dbReference type="EMBL" id="LSYS01002888">
    <property type="protein sequence ID" value="OPJ85300.1"/>
    <property type="molecule type" value="Genomic_DNA"/>
</dbReference>
<organism evidence="1 2">
    <name type="scientific">Patagioenas fasciata monilis</name>
    <dbReference type="NCBI Taxonomy" id="372326"/>
    <lineage>
        <taxon>Eukaryota</taxon>
        <taxon>Metazoa</taxon>
        <taxon>Chordata</taxon>
        <taxon>Craniata</taxon>
        <taxon>Vertebrata</taxon>
        <taxon>Euteleostomi</taxon>
        <taxon>Archelosauria</taxon>
        <taxon>Archosauria</taxon>
        <taxon>Dinosauria</taxon>
        <taxon>Saurischia</taxon>
        <taxon>Theropoda</taxon>
        <taxon>Coelurosauria</taxon>
        <taxon>Aves</taxon>
        <taxon>Neognathae</taxon>
        <taxon>Neoaves</taxon>
        <taxon>Columbimorphae</taxon>
        <taxon>Columbiformes</taxon>
        <taxon>Columbidae</taxon>
        <taxon>Patagioenas</taxon>
    </lineage>
</organism>
<evidence type="ECO:0000313" key="1">
    <source>
        <dbReference type="EMBL" id="OPJ85300.1"/>
    </source>
</evidence>
<gene>
    <name evidence="1" type="ORF">AV530_011744</name>
</gene>
<comment type="caution">
    <text evidence="1">The sequence shown here is derived from an EMBL/GenBank/DDBJ whole genome shotgun (WGS) entry which is preliminary data.</text>
</comment>
<dbReference type="Proteomes" id="UP000190648">
    <property type="component" value="Unassembled WGS sequence"/>
</dbReference>
<sequence length="93" mass="10233">MLNPVSLQTESPFLLALSQSASFLAASLAIRICGILHRAEPAIARLVQVNGKTFPGGQVFMEIINNVFFTTVQLEIYSLHIPTNSQPNFNFNL</sequence>